<dbReference type="EMBL" id="BTSY01000004">
    <property type="protein sequence ID" value="GMT24002.1"/>
    <property type="molecule type" value="Genomic_DNA"/>
</dbReference>
<dbReference type="InterPro" id="IPR004839">
    <property type="entry name" value="Aminotransferase_I/II_large"/>
</dbReference>
<feature type="non-terminal residue" evidence="3">
    <location>
        <position position="1"/>
    </location>
</feature>
<dbReference type="InterPro" id="IPR015421">
    <property type="entry name" value="PyrdxlP-dep_Trfase_major"/>
</dbReference>
<dbReference type="Proteomes" id="UP001432322">
    <property type="component" value="Unassembled WGS sequence"/>
</dbReference>
<reference evidence="3" key="1">
    <citation type="submission" date="2023-10" db="EMBL/GenBank/DDBJ databases">
        <title>Genome assembly of Pristionchus species.</title>
        <authorList>
            <person name="Yoshida K."/>
            <person name="Sommer R.J."/>
        </authorList>
    </citation>
    <scope>NUCLEOTIDE SEQUENCE</scope>
    <source>
        <strain evidence="3">RS5133</strain>
    </source>
</reference>
<dbReference type="InterPro" id="IPR015424">
    <property type="entry name" value="PyrdxlP-dep_Trfase"/>
</dbReference>
<evidence type="ECO:0000256" key="1">
    <source>
        <dbReference type="ARBA" id="ARBA00022898"/>
    </source>
</evidence>
<dbReference type="Pfam" id="PF00155">
    <property type="entry name" value="Aminotran_1_2"/>
    <property type="match status" value="1"/>
</dbReference>
<comment type="caution">
    <text evidence="3">The sequence shown here is derived from an EMBL/GenBank/DDBJ whole genome shotgun (WGS) entry which is preliminary data.</text>
</comment>
<dbReference type="PANTHER" id="PTHR43795">
    <property type="entry name" value="BIFUNCTIONAL ASPARTATE AMINOTRANSFERASE AND GLUTAMATE/ASPARTATE-PREPHENATE AMINOTRANSFERASE-RELATED"/>
    <property type="match status" value="1"/>
</dbReference>
<keyword evidence="1" id="KW-0663">Pyridoxal phosphate</keyword>
<dbReference type="PRINTS" id="PR00753">
    <property type="entry name" value="ACCSYNTHASE"/>
</dbReference>
<organism evidence="3 4">
    <name type="scientific">Pristionchus fissidentatus</name>
    <dbReference type="NCBI Taxonomy" id="1538716"/>
    <lineage>
        <taxon>Eukaryota</taxon>
        <taxon>Metazoa</taxon>
        <taxon>Ecdysozoa</taxon>
        <taxon>Nematoda</taxon>
        <taxon>Chromadorea</taxon>
        <taxon>Rhabditida</taxon>
        <taxon>Rhabditina</taxon>
        <taxon>Diplogasteromorpha</taxon>
        <taxon>Diplogasteroidea</taxon>
        <taxon>Neodiplogasteridae</taxon>
        <taxon>Pristionchus</taxon>
    </lineage>
</organism>
<sequence length="344" mass="38026">TKSTLISHFNGNLSSPIKEEEAILLHSCTASYDLLTHLITDPNDIILTPSPFYARVRSDCGERSQCRIEAVPLDPFNPTLIVSDYQREIDRWTAEGIPVRGIIVMNPHNPLGNIVSKEELIELCEWAMSNNLFIIVDEILAGTIYSQEKFTNFPSILDLLNQLSKPDLIVWMSSLSKDIGIPGVRSSLCVIPSSPLRRALIRLESLTAVPAPDQLIVKHLLNDQNWISCLLSLSRSRLHSHSKFVVDSLNSIGISAVSPQAGMTLMADFSKFLSDQSLSAEDELHLRMVNGGVILTKGGPTHAASPGWFRIAFGVPKEELEIGIERIIKILVPGETLNCKLNNE</sequence>
<dbReference type="CDD" id="cd00609">
    <property type="entry name" value="AAT_like"/>
    <property type="match status" value="1"/>
</dbReference>
<accession>A0AAV5VZ41</accession>
<gene>
    <name evidence="3" type="ORF">PFISCL1PPCAC_15299</name>
</gene>
<evidence type="ECO:0000313" key="3">
    <source>
        <dbReference type="EMBL" id="GMT24002.1"/>
    </source>
</evidence>
<evidence type="ECO:0000259" key="2">
    <source>
        <dbReference type="Pfam" id="PF00155"/>
    </source>
</evidence>
<protein>
    <recommendedName>
        <fullName evidence="2">Aminotransferase class I/classII large domain-containing protein</fullName>
    </recommendedName>
</protein>
<dbReference type="AlphaFoldDB" id="A0AAV5VZ41"/>
<evidence type="ECO:0000313" key="4">
    <source>
        <dbReference type="Proteomes" id="UP001432322"/>
    </source>
</evidence>
<dbReference type="Gene3D" id="3.40.640.10">
    <property type="entry name" value="Type I PLP-dependent aspartate aminotransferase-like (Major domain)"/>
    <property type="match status" value="1"/>
</dbReference>
<dbReference type="Gene3D" id="3.90.1150.10">
    <property type="entry name" value="Aspartate Aminotransferase, domain 1"/>
    <property type="match status" value="1"/>
</dbReference>
<dbReference type="GO" id="GO:0006520">
    <property type="term" value="P:amino acid metabolic process"/>
    <property type="evidence" value="ECO:0007669"/>
    <property type="project" value="TreeGrafter"/>
</dbReference>
<dbReference type="GO" id="GO:0030170">
    <property type="term" value="F:pyridoxal phosphate binding"/>
    <property type="evidence" value="ECO:0007669"/>
    <property type="project" value="InterPro"/>
</dbReference>
<name>A0AAV5VZ41_9BILA</name>
<keyword evidence="4" id="KW-1185">Reference proteome</keyword>
<dbReference type="InterPro" id="IPR015422">
    <property type="entry name" value="PyrdxlP-dep_Trfase_small"/>
</dbReference>
<feature type="domain" description="Aminotransferase class I/classII large" evidence="2">
    <location>
        <begin position="14"/>
        <end position="327"/>
    </location>
</feature>
<dbReference type="GO" id="GO:0008483">
    <property type="term" value="F:transaminase activity"/>
    <property type="evidence" value="ECO:0007669"/>
    <property type="project" value="TreeGrafter"/>
</dbReference>
<dbReference type="PANTHER" id="PTHR43795:SF39">
    <property type="entry name" value="AMINOTRANSFERASE CLASS I_CLASSII DOMAIN-CONTAINING PROTEIN"/>
    <property type="match status" value="1"/>
</dbReference>
<dbReference type="SUPFAM" id="SSF53383">
    <property type="entry name" value="PLP-dependent transferases"/>
    <property type="match status" value="1"/>
</dbReference>
<dbReference type="InterPro" id="IPR050478">
    <property type="entry name" value="Ethylene_sulfur-biosynth"/>
</dbReference>
<proteinExistence type="predicted"/>